<evidence type="ECO:0000256" key="3">
    <source>
        <dbReference type="ARBA" id="ARBA00023319"/>
    </source>
</evidence>
<sequence>KPKAQIRADSSDIPVGGSVTLSCSVNPSSGWTYHWYRGDKSSDPLTTQHVGLSTSGRISVSQGGIYRCRGGRGNPVYYTQNSQTVRIDTVVPNKATVTLHPNWSKIYDGETITVRCEIQGGGDEWEYEWETPTSNKASNPTEFRISSVSSSHSGNYRCKGRMKNAEHNTTGWSDVTTLTVYHNKPRPVLSVSPSWLSPGASVTLNCELEHPSAGWRFYWYKAVPDLSHKSYRYELLPARDTGTGHNSYVLHGQTHTAGHVCRAGRGDPVYYTDHSEPQFVWSGDVGPSASLTVNPDRVQHFTSDSVSLSCEGNSTEWTVRRFPEDVPLSPCSHWGTMTGSRCNISTSRSGTAVYWCESGSGEFSNSVNITVHNILLVSPVHPVTEGQSVTVGCKFRNTNFVSNVIFYQNDKVRQNDTRQELNISAVSKSDEGFYKCQCSGKESPQSWLTVTGPETSFTVPFVTGLVIRMLLIVFLLLLLLLVIQSLIISQDSATQQTVEQSQTQIYSSLLHDDVSVYESIRGSGNTGSAISQLQCDQLQTPS</sequence>
<dbReference type="SUPFAM" id="SSF48726">
    <property type="entry name" value="Immunoglobulin"/>
    <property type="match status" value="5"/>
</dbReference>
<dbReference type="SMART" id="SM00408">
    <property type="entry name" value="IGc2"/>
    <property type="match status" value="3"/>
</dbReference>
<feature type="domain" description="Ig-like" evidence="5">
    <location>
        <begin position="92"/>
        <end position="179"/>
    </location>
</feature>
<reference evidence="6" key="1">
    <citation type="submission" date="2023-07" db="EMBL/GenBank/DDBJ databases">
        <title>Chromosome-level Genome Assembly of Striped Snakehead (Channa striata).</title>
        <authorList>
            <person name="Liu H."/>
        </authorList>
    </citation>
    <scope>NUCLEOTIDE SEQUENCE</scope>
    <source>
        <strain evidence="6">Gz</strain>
        <tissue evidence="6">Muscle</tissue>
    </source>
</reference>
<dbReference type="InterPro" id="IPR007110">
    <property type="entry name" value="Ig-like_dom"/>
</dbReference>
<keyword evidence="7" id="KW-1185">Reference proteome</keyword>
<evidence type="ECO:0000313" key="6">
    <source>
        <dbReference type="EMBL" id="KAK2812522.1"/>
    </source>
</evidence>
<keyword evidence="4" id="KW-0472">Membrane</keyword>
<evidence type="ECO:0000256" key="1">
    <source>
        <dbReference type="ARBA" id="ARBA00022729"/>
    </source>
</evidence>
<dbReference type="InterPro" id="IPR036179">
    <property type="entry name" value="Ig-like_dom_sf"/>
</dbReference>
<dbReference type="InterPro" id="IPR013151">
    <property type="entry name" value="Immunoglobulin_dom"/>
</dbReference>
<keyword evidence="1" id="KW-0732">Signal</keyword>
<dbReference type="InterPro" id="IPR003598">
    <property type="entry name" value="Ig_sub2"/>
</dbReference>
<dbReference type="Proteomes" id="UP001187415">
    <property type="component" value="Unassembled WGS sequence"/>
</dbReference>
<dbReference type="GO" id="GO:0006955">
    <property type="term" value="P:immune response"/>
    <property type="evidence" value="ECO:0007669"/>
    <property type="project" value="TreeGrafter"/>
</dbReference>
<feature type="domain" description="Ig-like" evidence="5">
    <location>
        <begin position="287"/>
        <end position="451"/>
    </location>
</feature>
<feature type="non-terminal residue" evidence="6">
    <location>
        <position position="542"/>
    </location>
</feature>
<dbReference type="GO" id="GO:0009897">
    <property type="term" value="C:external side of plasma membrane"/>
    <property type="evidence" value="ECO:0007669"/>
    <property type="project" value="TreeGrafter"/>
</dbReference>
<dbReference type="Pfam" id="PF00047">
    <property type="entry name" value="ig"/>
    <property type="match status" value="1"/>
</dbReference>
<dbReference type="PANTHER" id="PTHR11481:SF64">
    <property type="entry name" value="FC RECEPTOR-LIKE PROTEIN 4"/>
    <property type="match status" value="1"/>
</dbReference>
<dbReference type="Pfam" id="PF13895">
    <property type="entry name" value="Ig_2"/>
    <property type="match status" value="1"/>
</dbReference>
<dbReference type="GO" id="GO:0004888">
    <property type="term" value="F:transmembrane signaling receptor activity"/>
    <property type="evidence" value="ECO:0007669"/>
    <property type="project" value="TreeGrafter"/>
</dbReference>
<evidence type="ECO:0000313" key="7">
    <source>
        <dbReference type="Proteomes" id="UP001187415"/>
    </source>
</evidence>
<dbReference type="InterPro" id="IPR050488">
    <property type="entry name" value="Ig_Fc_receptor"/>
</dbReference>
<feature type="domain" description="Ig-like" evidence="5">
    <location>
        <begin position="2"/>
        <end position="69"/>
    </location>
</feature>
<feature type="domain" description="Ig-like" evidence="5">
    <location>
        <begin position="185"/>
        <end position="263"/>
    </location>
</feature>
<dbReference type="CDD" id="cd00096">
    <property type="entry name" value="Ig"/>
    <property type="match status" value="1"/>
</dbReference>
<dbReference type="InterPro" id="IPR003599">
    <property type="entry name" value="Ig_sub"/>
</dbReference>
<evidence type="ECO:0000259" key="5">
    <source>
        <dbReference type="PROSITE" id="PS50835"/>
    </source>
</evidence>
<dbReference type="GO" id="GO:0007166">
    <property type="term" value="P:cell surface receptor signaling pathway"/>
    <property type="evidence" value="ECO:0007669"/>
    <property type="project" value="TreeGrafter"/>
</dbReference>
<dbReference type="PANTHER" id="PTHR11481">
    <property type="entry name" value="IMMUNOGLOBULIN FC RECEPTOR"/>
    <property type="match status" value="1"/>
</dbReference>
<dbReference type="Pfam" id="PF13927">
    <property type="entry name" value="Ig_3"/>
    <property type="match status" value="1"/>
</dbReference>
<dbReference type="Gene3D" id="2.60.40.10">
    <property type="entry name" value="Immunoglobulins"/>
    <property type="match status" value="5"/>
</dbReference>
<evidence type="ECO:0000256" key="4">
    <source>
        <dbReference type="SAM" id="Phobius"/>
    </source>
</evidence>
<organism evidence="6 7">
    <name type="scientific">Channa striata</name>
    <name type="common">Snakehead murrel</name>
    <name type="synonym">Ophicephalus striatus</name>
    <dbReference type="NCBI Taxonomy" id="64152"/>
    <lineage>
        <taxon>Eukaryota</taxon>
        <taxon>Metazoa</taxon>
        <taxon>Chordata</taxon>
        <taxon>Craniata</taxon>
        <taxon>Vertebrata</taxon>
        <taxon>Euteleostomi</taxon>
        <taxon>Actinopterygii</taxon>
        <taxon>Neopterygii</taxon>
        <taxon>Teleostei</taxon>
        <taxon>Neoteleostei</taxon>
        <taxon>Acanthomorphata</taxon>
        <taxon>Anabantaria</taxon>
        <taxon>Anabantiformes</taxon>
        <taxon>Channoidei</taxon>
        <taxon>Channidae</taxon>
        <taxon>Channa</taxon>
    </lineage>
</organism>
<keyword evidence="4" id="KW-1133">Transmembrane helix</keyword>
<dbReference type="AlphaFoldDB" id="A0AA88LMV0"/>
<evidence type="ECO:0000256" key="2">
    <source>
        <dbReference type="ARBA" id="ARBA00023157"/>
    </source>
</evidence>
<name>A0AA88LMV0_CHASR</name>
<feature type="transmembrane region" description="Helical" evidence="4">
    <location>
        <begin position="461"/>
        <end position="483"/>
    </location>
</feature>
<accession>A0AA88LMV0</accession>
<keyword evidence="3" id="KW-0393">Immunoglobulin domain</keyword>
<protein>
    <recommendedName>
        <fullName evidence="5">Ig-like domain-containing protein</fullName>
    </recommendedName>
</protein>
<gene>
    <name evidence="6" type="ORF">Q5P01_000004</name>
</gene>
<keyword evidence="4" id="KW-0812">Transmembrane</keyword>
<dbReference type="InterPro" id="IPR013783">
    <property type="entry name" value="Ig-like_fold"/>
</dbReference>
<keyword evidence="2" id="KW-1015">Disulfide bond</keyword>
<dbReference type="PROSITE" id="PS50835">
    <property type="entry name" value="IG_LIKE"/>
    <property type="match status" value="4"/>
</dbReference>
<comment type="caution">
    <text evidence="6">The sequence shown here is derived from an EMBL/GenBank/DDBJ whole genome shotgun (WGS) entry which is preliminary data.</text>
</comment>
<proteinExistence type="predicted"/>
<dbReference type="EMBL" id="JAUPFM010000125">
    <property type="protein sequence ID" value="KAK2812522.1"/>
    <property type="molecule type" value="Genomic_DNA"/>
</dbReference>
<dbReference type="SMART" id="SM00409">
    <property type="entry name" value="IG"/>
    <property type="match status" value="4"/>
</dbReference>